<keyword evidence="2 4" id="KW-0863">Zinc-finger</keyword>
<evidence type="ECO:0000256" key="5">
    <source>
        <dbReference type="SAM" id="MobiDB-lite"/>
    </source>
</evidence>
<feature type="compositionally biased region" description="Polar residues" evidence="5">
    <location>
        <begin position="63"/>
        <end position="78"/>
    </location>
</feature>
<dbReference type="InterPro" id="IPR051834">
    <property type="entry name" value="RING_finger_E3_ligase"/>
</dbReference>
<reference evidence="7" key="1">
    <citation type="journal article" date="2020" name="Stud. Mycol.">
        <title>101 Dothideomycetes genomes: a test case for predicting lifestyles and emergence of pathogens.</title>
        <authorList>
            <person name="Haridas S."/>
            <person name="Albert R."/>
            <person name="Binder M."/>
            <person name="Bloem J."/>
            <person name="Labutti K."/>
            <person name="Salamov A."/>
            <person name="Andreopoulos B."/>
            <person name="Baker S."/>
            <person name="Barry K."/>
            <person name="Bills G."/>
            <person name="Bluhm B."/>
            <person name="Cannon C."/>
            <person name="Castanera R."/>
            <person name="Culley D."/>
            <person name="Daum C."/>
            <person name="Ezra D."/>
            <person name="Gonzalez J."/>
            <person name="Henrissat B."/>
            <person name="Kuo A."/>
            <person name="Liang C."/>
            <person name="Lipzen A."/>
            <person name="Lutzoni F."/>
            <person name="Magnuson J."/>
            <person name="Mondo S."/>
            <person name="Nolan M."/>
            <person name="Ohm R."/>
            <person name="Pangilinan J."/>
            <person name="Park H.-J."/>
            <person name="Ramirez L."/>
            <person name="Alfaro M."/>
            <person name="Sun H."/>
            <person name="Tritt A."/>
            <person name="Yoshinaga Y."/>
            <person name="Zwiers L.-H."/>
            <person name="Turgeon B."/>
            <person name="Goodwin S."/>
            <person name="Spatafora J."/>
            <person name="Crous P."/>
            <person name="Grigoriev I."/>
        </authorList>
    </citation>
    <scope>NUCLEOTIDE SEQUENCE</scope>
    <source>
        <strain evidence="7">CBS 269.34</strain>
    </source>
</reference>
<dbReference type="PROSITE" id="PS50089">
    <property type="entry name" value="ZF_RING_2"/>
    <property type="match status" value="1"/>
</dbReference>
<evidence type="ECO:0000256" key="4">
    <source>
        <dbReference type="PROSITE-ProRule" id="PRU00175"/>
    </source>
</evidence>
<evidence type="ECO:0000256" key="1">
    <source>
        <dbReference type="ARBA" id="ARBA00022723"/>
    </source>
</evidence>
<feature type="compositionally biased region" description="Basic and acidic residues" evidence="5">
    <location>
        <begin position="48"/>
        <end position="62"/>
    </location>
</feature>
<name>A0A6A6QS75_9PEZI</name>
<accession>A0A6A6QS75</accession>
<gene>
    <name evidence="7" type="ORF">BU16DRAFT_51816</name>
</gene>
<feature type="region of interest" description="Disordered" evidence="5">
    <location>
        <begin position="31"/>
        <end position="78"/>
    </location>
</feature>
<keyword evidence="8" id="KW-1185">Reference proteome</keyword>
<feature type="domain" description="RING-type" evidence="6">
    <location>
        <begin position="191"/>
        <end position="230"/>
    </location>
</feature>
<evidence type="ECO:0000313" key="7">
    <source>
        <dbReference type="EMBL" id="KAF2494994.1"/>
    </source>
</evidence>
<dbReference type="GO" id="GO:0061630">
    <property type="term" value="F:ubiquitin protein ligase activity"/>
    <property type="evidence" value="ECO:0007669"/>
    <property type="project" value="TreeGrafter"/>
</dbReference>
<keyword evidence="3" id="KW-0862">Zinc</keyword>
<dbReference type="SUPFAM" id="SSF57850">
    <property type="entry name" value="RING/U-box"/>
    <property type="match status" value="1"/>
</dbReference>
<dbReference type="GO" id="GO:0006511">
    <property type="term" value="P:ubiquitin-dependent protein catabolic process"/>
    <property type="evidence" value="ECO:0007669"/>
    <property type="project" value="TreeGrafter"/>
</dbReference>
<feature type="region of interest" description="Disordered" evidence="5">
    <location>
        <begin position="138"/>
        <end position="159"/>
    </location>
</feature>
<organism evidence="7 8">
    <name type="scientific">Lophium mytilinum</name>
    <dbReference type="NCBI Taxonomy" id="390894"/>
    <lineage>
        <taxon>Eukaryota</taxon>
        <taxon>Fungi</taxon>
        <taxon>Dikarya</taxon>
        <taxon>Ascomycota</taxon>
        <taxon>Pezizomycotina</taxon>
        <taxon>Dothideomycetes</taxon>
        <taxon>Pleosporomycetidae</taxon>
        <taxon>Mytilinidiales</taxon>
        <taxon>Mytilinidiaceae</taxon>
        <taxon>Lophium</taxon>
    </lineage>
</organism>
<dbReference type="Gene3D" id="3.30.40.10">
    <property type="entry name" value="Zinc/RING finger domain, C3HC4 (zinc finger)"/>
    <property type="match status" value="1"/>
</dbReference>
<dbReference type="InterPro" id="IPR001841">
    <property type="entry name" value="Znf_RING"/>
</dbReference>
<dbReference type="GO" id="GO:0005634">
    <property type="term" value="C:nucleus"/>
    <property type="evidence" value="ECO:0007669"/>
    <property type="project" value="TreeGrafter"/>
</dbReference>
<keyword evidence="1" id="KW-0479">Metal-binding</keyword>
<dbReference type="PANTHER" id="PTHR45931">
    <property type="entry name" value="SI:CH211-59O9.10"/>
    <property type="match status" value="1"/>
</dbReference>
<dbReference type="GO" id="GO:0008270">
    <property type="term" value="F:zinc ion binding"/>
    <property type="evidence" value="ECO:0007669"/>
    <property type="project" value="UniProtKB-KW"/>
</dbReference>
<dbReference type="Pfam" id="PF13639">
    <property type="entry name" value="zf-RING_2"/>
    <property type="match status" value="1"/>
</dbReference>
<dbReference type="EMBL" id="MU004190">
    <property type="protein sequence ID" value="KAF2494994.1"/>
    <property type="molecule type" value="Genomic_DNA"/>
</dbReference>
<dbReference type="AlphaFoldDB" id="A0A6A6QS75"/>
<evidence type="ECO:0000259" key="6">
    <source>
        <dbReference type="PROSITE" id="PS50089"/>
    </source>
</evidence>
<dbReference type="OrthoDB" id="8062037at2759"/>
<proteinExistence type="predicted"/>
<evidence type="ECO:0000256" key="3">
    <source>
        <dbReference type="ARBA" id="ARBA00022833"/>
    </source>
</evidence>
<dbReference type="Proteomes" id="UP000799750">
    <property type="component" value="Unassembled WGS sequence"/>
</dbReference>
<evidence type="ECO:0000256" key="2">
    <source>
        <dbReference type="ARBA" id="ARBA00022771"/>
    </source>
</evidence>
<dbReference type="InterPro" id="IPR013083">
    <property type="entry name" value="Znf_RING/FYVE/PHD"/>
</dbReference>
<sequence length="264" mass="29968">MACIAEIVSTKVSKHRHIFTILRKPRGCYRSPSARIQQPRRRLRPGHRAVEPPSKESWDLRDNSCSSGQDIQPPTRSSTPPAWILAFWTLKTQTCLCGEHLEDSDGSIEQQWAHIPVSVVSSYVQIGSAHLADLHRWRQQTPPPPAPEQEEESFNSNDIPGLNTRQLSVLPRRGINKAGFGSEGYAERTTCLSRVVIGERVTTLPPCYHRFHHDCIGDWLRINKTCPYWRKDVKTALSTARSERSELGPWRLFRGGEKDDGWGV</sequence>
<evidence type="ECO:0000313" key="8">
    <source>
        <dbReference type="Proteomes" id="UP000799750"/>
    </source>
</evidence>
<protein>
    <recommendedName>
        <fullName evidence="6">RING-type domain-containing protein</fullName>
    </recommendedName>
</protein>
<feature type="compositionally biased region" description="Basic residues" evidence="5">
    <location>
        <begin position="38"/>
        <end position="47"/>
    </location>
</feature>
<dbReference type="PANTHER" id="PTHR45931:SF3">
    <property type="entry name" value="RING ZINC FINGER-CONTAINING PROTEIN"/>
    <property type="match status" value="1"/>
</dbReference>